<dbReference type="AlphaFoldDB" id="A0AAV9R4M0"/>
<dbReference type="Proteomes" id="UP001311232">
    <property type="component" value="Unassembled WGS sequence"/>
</dbReference>
<comment type="caution">
    <text evidence="2">The sequence shown here is derived from an EMBL/GenBank/DDBJ whole genome shotgun (WGS) entry which is preliminary data.</text>
</comment>
<dbReference type="EMBL" id="JAHHUM010002459">
    <property type="protein sequence ID" value="KAK5603457.1"/>
    <property type="molecule type" value="Genomic_DNA"/>
</dbReference>
<feature type="compositionally biased region" description="Polar residues" evidence="1">
    <location>
        <begin position="54"/>
        <end position="74"/>
    </location>
</feature>
<keyword evidence="3" id="KW-1185">Reference proteome</keyword>
<reference evidence="2 3" key="1">
    <citation type="submission" date="2021-06" db="EMBL/GenBank/DDBJ databases">
        <authorList>
            <person name="Palmer J.M."/>
        </authorList>
    </citation>
    <scope>NUCLEOTIDE SEQUENCE [LARGE SCALE GENOMIC DNA]</scope>
    <source>
        <strain evidence="2 3">MEX-2019</strain>
        <tissue evidence="2">Muscle</tissue>
    </source>
</reference>
<feature type="compositionally biased region" description="Basic and acidic residues" evidence="1">
    <location>
        <begin position="119"/>
        <end position="129"/>
    </location>
</feature>
<organism evidence="2 3">
    <name type="scientific">Crenichthys baileyi</name>
    <name type="common">White River springfish</name>
    <dbReference type="NCBI Taxonomy" id="28760"/>
    <lineage>
        <taxon>Eukaryota</taxon>
        <taxon>Metazoa</taxon>
        <taxon>Chordata</taxon>
        <taxon>Craniata</taxon>
        <taxon>Vertebrata</taxon>
        <taxon>Euteleostomi</taxon>
        <taxon>Actinopterygii</taxon>
        <taxon>Neopterygii</taxon>
        <taxon>Teleostei</taxon>
        <taxon>Neoteleostei</taxon>
        <taxon>Acanthomorphata</taxon>
        <taxon>Ovalentaria</taxon>
        <taxon>Atherinomorphae</taxon>
        <taxon>Cyprinodontiformes</taxon>
        <taxon>Goodeidae</taxon>
        <taxon>Crenichthys</taxon>
    </lineage>
</organism>
<sequence>MYKPQPTALPPEMQNHQHPCQPSKNDIAKPSRGAPRANATATSHILPYIARGTVKTTNPEHTPPTRTTQQTSKPHLSIRPRSPTQPPSPAMPALQHLHSEARAAVHRTTAPTPRHAIQRRTERSKEHPKQQPCTKPTLCKCALNSPPKTKPPAKVHPHEKKTHSIQVQEYARHPYPYQKFQTA</sequence>
<proteinExistence type="predicted"/>
<evidence type="ECO:0000313" key="2">
    <source>
        <dbReference type="EMBL" id="KAK5603457.1"/>
    </source>
</evidence>
<gene>
    <name evidence="2" type="ORF">CRENBAI_006956</name>
</gene>
<protein>
    <submittedName>
        <fullName evidence="2">Uncharacterized protein</fullName>
    </submittedName>
</protein>
<feature type="compositionally biased region" description="Polar residues" evidence="1">
    <location>
        <begin position="14"/>
        <end position="24"/>
    </location>
</feature>
<name>A0AAV9R4M0_9TELE</name>
<evidence type="ECO:0000256" key="1">
    <source>
        <dbReference type="SAM" id="MobiDB-lite"/>
    </source>
</evidence>
<feature type="compositionally biased region" description="Basic residues" evidence="1">
    <location>
        <begin position="151"/>
        <end position="163"/>
    </location>
</feature>
<evidence type="ECO:0000313" key="3">
    <source>
        <dbReference type="Proteomes" id="UP001311232"/>
    </source>
</evidence>
<feature type="region of interest" description="Disordered" evidence="1">
    <location>
        <begin position="1"/>
        <end position="183"/>
    </location>
</feature>
<accession>A0AAV9R4M0</accession>